<organism evidence="1">
    <name type="scientific">Anopheles triannulatus</name>
    <dbReference type="NCBI Taxonomy" id="58253"/>
    <lineage>
        <taxon>Eukaryota</taxon>
        <taxon>Metazoa</taxon>
        <taxon>Ecdysozoa</taxon>
        <taxon>Arthropoda</taxon>
        <taxon>Hexapoda</taxon>
        <taxon>Insecta</taxon>
        <taxon>Pterygota</taxon>
        <taxon>Neoptera</taxon>
        <taxon>Endopterygota</taxon>
        <taxon>Diptera</taxon>
        <taxon>Nematocera</taxon>
        <taxon>Culicoidea</taxon>
        <taxon>Culicidae</taxon>
        <taxon>Anophelinae</taxon>
        <taxon>Anopheles</taxon>
    </lineage>
</organism>
<dbReference type="EMBL" id="GGFK01014153">
    <property type="protein sequence ID" value="MBW47474.1"/>
    <property type="molecule type" value="Transcribed_RNA"/>
</dbReference>
<reference evidence="1" key="1">
    <citation type="submission" date="2018-01" db="EMBL/GenBank/DDBJ databases">
        <title>An insight into the sialome of Amazonian anophelines.</title>
        <authorList>
            <person name="Ribeiro J.M."/>
            <person name="Scarpassa V."/>
            <person name="Calvo E."/>
        </authorList>
    </citation>
    <scope>NUCLEOTIDE SEQUENCE</scope>
    <source>
        <tissue evidence="1">Salivary glands</tissue>
    </source>
</reference>
<proteinExistence type="predicted"/>
<dbReference type="AlphaFoldDB" id="A0A2M4B358"/>
<sequence length="87" mass="11471">MSWRKSWRWRKLSWPLILIRTINPRWYRMRQGKRLMRTRRRRRMKRKMNTIAMRMRMEVYRQQQPPIQPMRTMKIWRRGMSWCLEWF</sequence>
<protein>
    <submittedName>
        <fullName evidence="1">Putative secreted protein</fullName>
    </submittedName>
</protein>
<accession>A0A2M4B358</accession>
<name>A0A2M4B358_9DIPT</name>
<evidence type="ECO:0000313" key="1">
    <source>
        <dbReference type="EMBL" id="MBW47474.1"/>
    </source>
</evidence>